<keyword evidence="4" id="KW-1185">Reference proteome</keyword>
<feature type="region of interest" description="Disordered" evidence="1">
    <location>
        <begin position="408"/>
        <end position="454"/>
    </location>
</feature>
<feature type="compositionally biased region" description="Basic and acidic residues" evidence="1">
    <location>
        <begin position="572"/>
        <end position="587"/>
    </location>
</feature>
<dbReference type="PROSITE" id="PS50004">
    <property type="entry name" value="C2"/>
    <property type="match status" value="1"/>
</dbReference>
<dbReference type="GO" id="GO:0010628">
    <property type="term" value="P:positive regulation of gene expression"/>
    <property type="evidence" value="ECO:0007669"/>
    <property type="project" value="TreeGrafter"/>
</dbReference>
<feature type="compositionally biased region" description="Gly residues" evidence="1">
    <location>
        <begin position="653"/>
        <end position="665"/>
    </location>
</feature>
<evidence type="ECO:0000259" key="2">
    <source>
        <dbReference type="PROSITE" id="PS50004"/>
    </source>
</evidence>
<evidence type="ECO:0000256" key="1">
    <source>
        <dbReference type="SAM" id="MobiDB-lite"/>
    </source>
</evidence>
<evidence type="ECO:0000313" key="3">
    <source>
        <dbReference type="EMBL" id="KAK4228139.1"/>
    </source>
</evidence>
<dbReference type="AlphaFoldDB" id="A0AAN7H5D2"/>
<dbReference type="Proteomes" id="UP001301958">
    <property type="component" value="Unassembled WGS sequence"/>
</dbReference>
<dbReference type="Gene3D" id="2.60.40.150">
    <property type="entry name" value="C2 domain"/>
    <property type="match status" value="1"/>
</dbReference>
<reference evidence="3" key="1">
    <citation type="journal article" date="2023" name="Mol. Phylogenet. Evol.">
        <title>Genome-scale phylogeny and comparative genomics of the fungal order Sordariales.</title>
        <authorList>
            <person name="Hensen N."/>
            <person name="Bonometti L."/>
            <person name="Westerberg I."/>
            <person name="Brannstrom I.O."/>
            <person name="Guillou S."/>
            <person name="Cros-Aarteil S."/>
            <person name="Calhoun S."/>
            <person name="Haridas S."/>
            <person name="Kuo A."/>
            <person name="Mondo S."/>
            <person name="Pangilinan J."/>
            <person name="Riley R."/>
            <person name="LaButti K."/>
            <person name="Andreopoulos B."/>
            <person name="Lipzen A."/>
            <person name="Chen C."/>
            <person name="Yan M."/>
            <person name="Daum C."/>
            <person name="Ng V."/>
            <person name="Clum A."/>
            <person name="Steindorff A."/>
            <person name="Ohm R.A."/>
            <person name="Martin F."/>
            <person name="Silar P."/>
            <person name="Natvig D.O."/>
            <person name="Lalanne C."/>
            <person name="Gautier V."/>
            <person name="Ament-Velasquez S.L."/>
            <person name="Kruys A."/>
            <person name="Hutchinson M.I."/>
            <person name="Powell A.J."/>
            <person name="Barry K."/>
            <person name="Miller A.N."/>
            <person name="Grigoriev I.V."/>
            <person name="Debuchy R."/>
            <person name="Gladieux P."/>
            <person name="Hiltunen Thoren M."/>
            <person name="Johannesson H."/>
        </authorList>
    </citation>
    <scope>NUCLEOTIDE SEQUENCE</scope>
    <source>
        <strain evidence="3">CBS 990.96</strain>
    </source>
</reference>
<feature type="region of interest" description="Disordered" evidence="1">
    <location>
        <begin position="572"/>
        <end position="612"/>
    </location>
</feature>
<feature type="domain" description="C2" evidence="2">
    <location>
        <begin position="39"/>
        <end position="172"/>
    </location>
</feature>
<feature type="compositionally biased region" description="Pro residues" evidence="1">
    <location>
        <begin position="430"/>
        <end position="449"/>
    </location>
</feature>
<dbReference type="InterPro" id="IPR000008">
    <property type="entry name" value="C2_dom"/>
</dbReference>
<name>A0AAN7H5D2_9PEZI</name>
<dbReference type="PANTHER" id="PTHR47800:SF5">
    <property type="entry name" value="FER-1-LIKE PROTEIN 6"/>
    <property type="match status" value="1"/>
</dbReference>
<dbReference type="Pfam" id="PF00168">
    <property type="entry name" value="C2"/>
    <property type="match status" value="1"/>
</dbReference>
<feature type="region of interest" description="Disordered" evidence="1">
    <location>
        <begin position="1"/>
        <end position="51"/>
    </location>
</feature>
<dbReference type="InterPro" id="IPR035892">
    <property type="entry name" value="C2_domain_sf"/>
</dbReference>
<protein>
    <recommendedName>
        <fullName evidence="2">C2 domain-containing protein</fullName>
    </recommendedName>
</protein>
<dbReference type="EMBL" id="MU865322">
    <property type="protein sequence ID" value="KAK4228139.1"/>
    <property type="molecule type" value="Genomic_DNA"/>
</dbReference>
<feature type="compositionally biased region" description="Basic and acidic residues" evidence="1">
    <location>
        <begin position="596"/>
        <end position="610"/>
    </location>
</feature>
<sequence>MSGDAEKASPDGPSPSQNGILSKPSDLYKTQKEKLKNKSKPAGGFDKTPLPDAPQGYTVKFTFIRAFDLPIADLHVNSSDPFIHATLTAAVPKRHKEDPPLTHRTKTLRKTTEPEWNEDWVVANVPASGFALKCRLYDEDWPDHDDRLGNLTIKIPSIDENWDGFGPDGRTFDVKKRSGSKRAYFVKSISAAFCKNVKLTPQLQLGIQVLGKSDPPHAQMYTVGPTRWVKHYSPMIGRLTGVKVNKDESNDSSSIRSDNKRSKKFDFQATQIQLQGPVPPELYHRYVEFRPIIGRMFSSKGVRGTVLNTMLHKQHRRIYNYDSHTEFGDFEPCSEEASLQFLRMAHFDEGGRVFTYVITLDGLMRFTETGKEFGIDLLSKHSMHSDVATYIACSGEFFIRRLLHKRHHHHRHHQHPERSISSESSCSTPTHPPVSPLPNGPPKSPPPTDPKMYQLIIDNDSGTYRPDKSILPLLKQFLEKNFPGLEVRVMHCEDEELQKMKKEQLEIKKKEGPKIKMVLNRSPTNSSFSSDDESRLGDLEADEQGLGVKSKKEKAFDLVQNPGGWKEYVKSFRDKKGKGKSDQRQEDGGLIGSLGKGKEIETMDGQDDKSVAVGSIMQEEKVEDRKVDVYGEASKESGGIRGNEEKVNANGNAVGGGQGVSGGNP</sequence>
<dbReference type="PANTHER" id="PTHR47800">
    <property type="entry name" value="C2 DOMAIN-CONTAINING PROTEIN"/>
    <property type="match status" value="1"/>
</dbReference>
<evidence type="ECO:0000313" key="4">
    <source>
        <dbReference type="Proteomes" id="UP001301958"/>
    </source>
</evidence>
<organism evidence="3 4">
    <name type="scientific">Podospora fimiseda</name>
    <dbReference type="NCBI Taxonomy" id="252190"/>
    <lineage>
        <taxon>Eukaryota</taxon>
        <taxon>Fungi</taxon>
        <taxon>Dikarya</taxon>
        <taxon>Ascomycota</taxon>
        <taxon>Pezizomycotina</taxon>
        <taxon>Sordariomycetes</taxon>
        <taxon>Sordariomycetidae</taxon>
        <taxon>Sordariales</taxon>
        <taxon>Podosporaceae</taxon>
        <taxon>Podospora</taxon>
    </lineage>
</organism>
<comment type="caution">
    <text evidence="3">The sequence shown here is derived from an EMBL/GenBank/DDBJ whole genome shotgun (WGS) entry which is preliminary data.</text>
</comment>
<accession>A0AAN7H5D2</accession>
<dbReference type="SMART" id="SM00239">
    <property type="entry name" value="C2"/>
    <property type="match status" value="1"/>
</dbReference>
<feature type="region of interest" description="Disordered" evidence="1">
    <location>
        <begin position="243"/>
        <end position="263"/>
    </location>
</feature>
<dbReference type="SUPFAM" id="SSF49562">
    <property type="entry name" value="C2 domain (Calcium/lipid-binding domain, CaLB)"/>
    <property type="match status" value="1"/>
</dbReference>
<reference evidence="3" key="2">
    <citation type="submission" date="2023-05" db="EMBL/GenBank/DDBJ databases">
        <authorList>
            <consortium name="Lawrence Berkeley National Laboratory"/>
            <person name="Steindorff A."/>
            <person name="Hensen N."/>
            <person name="Bonometti L."/>
            <person name="Westerberg I."/>
            <person name="Brannstrom I.O."/>
            <person name="Guillou S."/>
            <person name="Cros-Aarteil S."/>
            <person name="Calhoun S."/>
            <person name="Haridas S."/>
            <person name="Kuo A."/>
            <person name="Mondo S."/>
            <person name="Pangilinan J."/>
            <person name="Riley R."/>
            <person name="Labutti K."/>
            <person name="Andreopoulos B."/>
            <person name="Lipzen A."/>
            <person name="Chen C."/>
            <person name="Yanf M."/>
            <person name="Daum C."/>
            <person name="Ng V."/>
            <person name="Clum A."/>
            <person name="Ohm R."/>
            <person name="Martin F."/>
            <person name="Silar P."/>
            <person name="Natvig D."/>
            <person name="Lalanne C."/>
            <person name="Gautier V."/>
            <person name="Ament-Velasquez S.L."/>
            <person name="Kruys A."/>
            <person name="Hutchinson M.I."/>
            <person name="Powell A.J."/>
            <person name="Barry K."/>
            <person name="Miller A.N."/>
            <person name="Grigoriev I.V."/>
            <person name="Debuchy R."/>
            <person name="Gladieux P."/>
            <person name="Thoren M.H."/>
            <person name="Johannesson H."/>
        </authorList>
    </citation>
    <scope>NUCLEOTIDE SEQUENCE</scope>
    <source>
        <strain evidence="3">CBS 990.96</strain>
    </source>
</reference>
<gene>
    <name evidence="3" type="ORF">QBC38DRAFT_475782</name>
</gene>
<proteinExistence type="predicted"/>
<feature type="region of interest" description="Disordered" evidence="1">
    <location>
        <begin position="627"/>
        <end position="665"/>
    </location>
</feature>